<keyword evidence="1" id="KW-0812">Transmembrane</keyword>
<keyword evidence="1" id="KW-1133">Transmembrane helix</keyword>
<name>A0A9P6TCW7_9BASI</name>
<feature type="transmembrane region" description="Helical" evidence="1">
    <location>
        <begin position="295"/>
        <end position="315"/>
    </location>
</feature>
<dbReference type="AlphaFoldDB" id="A0A9P6TCW7"/>
<protein>
    <submittedName>
        <fullName evidence="2">Uncharacterized protein</fullName>
    </submittedName>
</protein>
<accession>A0A9P6TCW7</accession>
<evidence type="ECO:0000313" key="2">
    <source>
        <dbReference type="EMBL" id="KAG0146048.1"/>
    </source>
</evidence>
<gene>
    <name evidence="2" type="ORF">CROQUDRAFT_657836</name>
</gene>
<reference evidence="2" key="1">
    <citation type="submission" date="2013-11" db="EMBL/GenBank/DDBJ databases">
        <title>Genome sequence of the fusiform rust pathogen reveals effectors for host alternation and coevolution with pine.</title>
        <authorList>
            <consortium name="DOE Joint Genome Institute"/>
            <person name="Smith K."/>
            <person name="Pendleton A."/>
            <person name="Kubisiak T."/>
            <person name="Anderson C."/>
            <person name="Salamov A."/>
            <person name="Aerts A."/>
            <person name="Riley R."/>
            <person name="Clum A."/>
            <person name="Lindquist E."/>
            <person name="Ence D."/>
            <person name="Campbell M."/>
            <person name="Kronenberg Z."/>
            <person name="Feau N."/>
            <person name="Dhillon B."/>
            <person name="Hamelin R."/>
            <person name="Burleigh J."/>
            <person name="Smith J."/>
            <person name="Yandell M."/>
            <person name="Nelson C."/>
            <person name="Grigoriev I."/>
            <person name="Davis J."/>
        </authorList>
    </citation>
    <scope>NUCLEOTIDE SEQUENCE</scope>
    <source>
        <strain evidence="2">G11</strain>
    </source>
</reference>
<organism evidence="2 3">
    <name type="scientific">Cronartium quercuum f. sp. fusiforme G11</name>
    <dbReference type="NCBI Taxonomy" id="708437"/>
    <lineage>
        <taxon>Eukaryota</taxon>
        <taxon>Fungi</taxon>
        <taxon>Dikarya</taxon>
        <taxon>Basidiomycota</taxon>
        <taxon>Pucciniomycotina</taxon>
        <taxon>Pucciniomycetes</taxon>
        <taxon>Pucciniales</taxon>
        <taxon>Coleosporiaceae</taxon>
        <taxon>Cronartium</taxon>
    </lineage>
</organism>
<dbReference type="EMBL" id="MU167266">
    <property type="protein sequence ID" value="KAG0146048.1"/>
    <property type="molecule type" value="Genomic_DNA"/>
</dbReference>
<evidence type="ECO:0000313" key="3">
    <source>
        <dbReference type="Proteomes" id="UP000886653"/>
    </source>
</evidence>
<sequence>MNSTLSKLYSNLNFERPTGDEPIQGHIGYTSFQSGFTVDVKCQLLPAGSNSTEIGNLYTVFEGNISLPDTTHLSLWRFHSQCPSRAPTNFTRFLRPTGSMIVSDTCKDQDFLGHDVPGSHLLLLAGKGARYSFIKPRVCQFTPFYTIVETEYNTSIKSIKVIKKDPVTNTTANAARIFYKGLLLAASMYPSDSTDRLGDDVLSLLEIGRLLGHLSDSETTEDILVNRIFEKYFQGMIEAFATVIRTPPISIVKSQLNFTSIDALPRTWTSIISGNWSYQTLGWHSSAGNFRSTTIAIIPILLVTLSSMLLAIVSWKTLRQASYHTDEPFDPNDLVTLLKASSDGSLGDKLSPKTPSGQIKVVEIQIELRRMPCQWELHAVNSF</sequence>
<proteinExistence type="predicted"/>
<comment type="caution">
    <text evidence="2">The sequence shown here is derived from an EMBL/GenBank/DDBJ whole genome shotgun (WGS) entry which is preliminary data.</text>
</comment>
<dbReference type="Proteomes" id="UP000886653">
    <property type="component" value="Unassembled WGS sequence"/>
</dbReference>
<keyword evidence="3" id="KW-1185">Reference proteome</keyword>
<keyword evidence="1" id="KW-0472">Membrane</keyword>
<dbReference type="OrthoDB" id="3351168at2759"/>
<evidence type="ECO:0000256" key="1">
    <source>
        <dbReference type="SAM" id="Phobius"/>
    </source>
</evidence>